<feature type="region of interest" description="Disordered" evidence="1">
    <location>
        <begin position="1"/>
        <end position="102"/>
    </location>
</feature>
<evidence type="ECO:0000313" key="3">
    <source>
        <dbReference type="Proteomes" id="UP000722791"/>
    </source>
</evidence>
<dbReference type="AlphaFoldDB" id="A0A8J4G770"/>
<gene>
    <name evidence="2" type="ORF">Vretimale_6187</name>
</gene>
<accession>A0A8J4G770</accession>
<feature type="compositionally biased region" description="Low complexity" evidence="1">
    <location>
        <begin position="28"/>
        <end position="43"/>
    </location>
</feature>
<evidence type="ECO:0000256" key="1">
    <source>
        <dbReference type="SAM" id="MobiDB-lite"/>
    </source>
</evidence>
<comment type="caution">
    <text evidence="2">The sequence shown here is derived from an EMBL/GenBank/DDBJ whole genome shotgun (WGS) entry which is preliminary data.</text>
</comment>
<dbReference type="EMBL" id="BNCQ01000009">
    <property type="protein sequence ID" value="GIM01352.1"/>
    <property type="molecule type" value="Genomic_DNA"/>
</dbReference>
<dbReference type="Proteomes" id="UP000722791">
    <property type="component" value="Unassembled WGS sequence"/>
</dbReference>
<proteinExistence type="predicted"/>
<feature type="non-terminal residue" evidence="2">
    <location>
        <position position="1"/>
    </location>
</feature>
<protein>
    <submittedName>
        <fullName evidence="2">Uncharacterized protein</fullName>
    </submittedName>
</protein>
<name>A0A8J4G770_9CHLO</name>
<evidence type="ECO:0000313" key="2">
    <source>
        <dbReference type="EMBL" id="GIM01352.1"/>
    </source>
</evidence>
<feature type="compositionally biased region" description="Basic residues" evidence="1">
    <location>
        <begin position="1"/>
        <end position="13"/>
    </location>
</feature>
<organism evidence="2 3">
    <name type="scientific">Volvox reticuliferus</name>
    <dbReference type="NCBI Taxonomy" id="1737510"/>
    <lineage>
        <taxon>Eukaryota</taxon>
        <taxon>Viridiplantae</taxon>
        <taxon>Chlorophyta</taxon>
        <taxon>core chlorophytes</taxon>
        <taxon>Chlorophyceae</taxon>
        <taxon>CS clade</taxon>
        <taxon>Chlamydomonadales</taxon>
        <taxon>Volvocaceae</taxon>
        <taxon>Volvox</taxon>
    </lineage>
</organism>
<reference evidence="2" key="1">
    <citation type="journal article" date="2021" name="Proc. Natl. Acad. Sci. U.S.A.">
        <title>Three genomes in the algal genus Volvox reveal the fate of a haploid sex-determining region after a transition to homothallism.</title>
        <authorList>
            <person name="Yamamoto K."/>
            <person name="Hamaji T."/>
            <person name="Kawai-Toyooka H."/>
            <person name="Matsuzaki R."/>
            <person name="Takahashi F."/>
            <person name="Nishimura Y."/>
            <person name="Kawachi M."/>
            <person name="Noguchi H."/>
            <person name="Minakuchi Y."/>
            <person name="Umen J.G."/>
            <person name="Toyoda A."/>
            <person name="Nozaki H."/>
        </authorList>
    </citation>
    <scope>NUCLEOTIDE SEQUENCE</scope>
    <source>
        <strain evidence="2">NIES-3785</strain>
    </source>
</reference>
<sequence>SCHAPRSHPGRPRRNSESAADIGGGSETTAAAVPRSASAVSPTRHPASCLMSCRGQVSAPQTSRECTRRGPQRPKRASSLNWKPERHRGTPGAGDGGGRKVS</sequence>